<dbReference type="EMBL" id="MW000468">
    <property type="protein sequence ID" value="QOL00419.1"/>
    <property type="molecule type" value="Genomic_DNA"/>
</dbReference>
<dbReference type="PANTHER" id="PTHR30432:SF1">
    <property type="entry name" value="DNA-BINDING TRANSCRIPTIONAL DUAL REGULATOR MODE"/>
    <property type="match status" value="1"/>
</dbReference>
<dbReference type="InterPro" id="IPR036390">
    <property type="entry name" value="WH_DNA-bd_sf"/>
</dbReference>
<evidence type="ECO:0008006" key="2">
    <source>
        <dbReference type="Google" id="ProtNLM"/>
    </source>
</evidence>
<evidence type="ECO:0000313" key="1">
    <source>
        <dbReference type="EMBL" id="QOL00419.1"/>
    </source>
</evidence>
<proteinExistence type="predicted"/>
<dbReference type="InterPro" id="IPR036388">
    <property type="entry name" value="WH-like_DNA-bd_sf"/>
</dbReference>
<accession>A0A7L9QBX9</accession>
<protein>
    <recommendedName>
        <fullName evidence="2">LysR family transcriptional regulator</fullName>
    </recommendedName>
</protein>
<dbReference type="Gene3D" id="1.10.10.10">
    <property type="entry name" value="Winged helix-like DNA-binding domain superfamily/Winged helix DNA-binding domain"/>
    <property type="match status" value="1"/>
</dbReference>
<dbReference type="InterPro" id="IPR051815">
    <property type="entry name" value="Molybdate_resp_trans_reg"/>
</dbReference>
<reference evidence="1" key="1">
    <citation type="submission" date="2020-09" db="EMBL/GenBank/DDBJ databases">
        <title>A new high-throughput screening method to detect antimicrobial volatiles from metagenomic clone libraries.</title>
        <authorList>
            <person name="Stocker F."/>
            <person name="Obermeier M."/>
            <person name="Resch K."/>
            <person name="Berg G."/>
            <person name="Mueller Bogota C.A."/>
        </authorList>
    </citation>
    <scope>NUCLEOTIDE SEQUENCE</scope>
</reference>
<organism evidence="1">
    <name type="scientific">uncultured organism</name>
    <dbReference type="NCBI Taxonomy" id="155900"/>
    <lineage>
        <taxon>unclassified sequences</taxon>
        <taxon>environmental samples</taxon>
    </lineage>
</organism>
<name>A0A7L9QBX9_9ZZZZ</name>
<sequence length="74" mass="8098">MDMSYRRAWLLVADLNQSFSQPVTTTRTGGKGGGFAELTPFGFSLIARYRSIEREAEAAVAEQLEALSAEIARS</sequence>
<dbReference type="SUPFAM" id="SSF46785">
    <property type="entry name" value="Winged helix' DNA-binding domain"/>
    <property type="match status" value="1"/>
</dbReference>
<dbReference type="AlphaFoldDB" id="A0A7L9QBX9"/>
<dbReference type="PANTHER" id="PTHR30432">
    <property type="entry name" value="TRANSCRIPTIONAL REGULATOR MODE"/>
    <property type="match status" value="1"/>
</dbReference>